<sequence length="50" mass="5635">MQLVTNGGRLAPPTNCPPQLYAIMTQCWQPNPEERPGFGLILERLGYCMQ</sequence>
<dbReference type="InterPro" id="IPR011009">
    <property type="entry name" value="Kinase-like_dom_sf"/>
</dbReference>
<dbReference type="PANTHER" id="PTHR24416">
    <property type="entry name" value="TYROSINE-PROTEIN KINASE RECEPTOR"/>
    <property type="match status" value="1"/>
</dbReference>
<dbReference type="GO" id="GO:0007169">
    <property type="term" value="P:cell surface receptor protein tyrosine kinase signaling pathway"/>
    <property type="evidence" value="ECO:0007669"/>
    <property type="project" value="TreeGrafter"/>
</dbReference>
<protein>
    <recommendedName>
        <fullName evidence="1">Serine-threonine/tyrosine-protein kinase catalytic domain-containing protein</fullName>
    </recommendedName>
</protein>
<evidence type="ECO:0000313" key="3">
    <source>
        <dbReference type="Proteomes" id="UP000479000"/>
    </source>
</evidence>
<keyword evidence="3" id="KW-1185">Reference proteome</keyword>
<dbReference type="GO" id="GO:0005886">
    <property type="term" value="C:plasma membrane"/>
    <property type="evidence" value="ECO:0007669"/>
    <property type="project" value="TreeGrafter"/>
</dbReference>
<dbReference type="Gene3D" id="1.10.510.10">
    <property type="entry name" value="Transferase(Phosphotransferase) domain 1"/>
    <property type="match status" value="1"/>
</dbReference>
<gene>
    <name evidence="2" type="ORF">NTEN_LOCUS23300</name>
</gene>
<feature type="domain" description="Serine-threonine/tyrosine-protein kinase catalytic" evidence="1">
    <location>
        <begin position="2"/>
        <end position="45"/>
    </location>
</feature>
<dbReference type="GO" id="GO:0043235">
    <property type="term" value="C:receptor complex"/>
    <property type="evidence" value="ECO:0007669"/>
    <property type="project" value="TreeGrafter"/>
</dbReference>
<dbReference type="SUPFAM" id="SSF56112">
    <property type="entry name" value="Protein kinase-like (PK-like)"/>
    <property type="match status" value="1"/>
</dbReference>
<dbReference type="PANTHER" id="PTHR24416:SF604">
    <property type="entry name" value="RECEPTOR PROTEIN-TYROSINE KINASE"/>
    <property type="match status" value="1"/>
</dbReference>
<dbReference type="EMBL" id="CADCXU010034158">
    <property type="protein sequence ID" value="CAB0019588.1"/>
    <property type="molecule type" value="Genomic_DNA"/>
</dbReference>
<dbReference type="AlphaFoldDB" id="A0A6H5HPW6"/>
<dbReference type="Pfam" id="PF07714">
    <property type="entry name" value="PK_Tyr_Ser-Thr"/>
    <property type="match status" value="1"/>
</dbReference>
<reference evidence="2 3" key="1">
    <citation type="submission" date="2020-02" db="EMBL/GenBank/DDBJ databases">
        <authorList>
            <person name="Ferguson B K."/>
        </authorList>
    </citation>
    <scope>NUCLEOTIDE SEQUENCE [LARGE SCALE GENOMIC DNA]</scope>
</reference>
<dbReference type="OrthoDB" id="4062651at2759"/>
<dbReference type="InterPro" id="IPR050122">
    <property type="entry name" value="RTK"/>
</dbReference>
<name>A0A6H5HPW6_9HEMI</name>
<dbReference type="GO" id="GO:0004714">
    <property type="term" value="F:transmembrane receptor protein tyrosine kinase activity"/>
    <property type="evidence" value="ECO:0007669"/>
    <property type="project" value="TreeGrafter"/>
</dbReference>
<dbReference type="InterPro" id="IPR001245">
    <property type="entry name" value="Ser-Thr/Tyr_kinase_cat_dom"/>
</dbReference>
<evidence type="ECO:0000313" key="2">
    <source>
        <dbReference type="EMBL" id="CAB0019588.1"/>
    </source>
</evidence>
<dbReference type="Proteomes" id="UP000479000">
    <property type="component" value="Unassembled WGS sequence"/>
</dbReference>
<organism evidence="2 3">
    <name type="scientific">Nesidiocoris tenuis</name>
    <dbReference type="NCBI Taxonomy" id="355587"/>
    <lineage>
        <taxon>Eukaryota</taxon>
        <taxon>Metazoa</taxon>
        <taxon>Ecdysozoa</taxon>
        <taxon>Arthropoda</taxon>
        <taxon>Hexapoda</taxon>
        <taxon>Insecta</taxon>
        <taxon>Pterygota</taxon>
        <taxon>Neoptera</taxon>
        <taxon>Paraneoptera</taxon>
        <taxon>Hemiptera</taxon>
        <taxon>Heteroptera</taxon>
        <taxon>Panheteroptera</taxon>
        <taxon>Cimicomorpha</taxon>
        <taxon>Miridae</taxon>
        <taxon>Dicyphina</taxon>
        <taxon>Nesidiocoris</taxon>
    </lineage>
</organism>
<dbReference type="GO" id="GO:0045664">
    <property type="term" value="P:regulation of neuron differentiation"/>
    <property type="evidence" value="ECO:0007669"/>
    <property type="project" value="TreeGrafter"/>
</dbReference>
<evidence type="ECO:0000259" key="1">
    <source>
        <dbReference type="Pfam" id="PF07714"/>
    </source>
</evidence>
<feature type="non-terminal residue" evidence="2">
    <location>
        <position position="50"/>
    </location>
</feature>
<accession>A0A6H5HPW6</accession>
<proteinExistence type="predicted"/>